<gene>
    <name evidence="2" type="ORF">BGE01nite_40520</name>
</gene>
<reference evidence="2 3" key="1">
    <citation type="submission" date="2019-07" db="EMBL/GenBank/DDBJ databases">
        <title>Whole genome shotgun sequence of Brevifollis gellanilyticus NBRC 108608.</title>
        <authorList>
            <person name="Hosoyama A."/>
            <person name="Uohara A."/>
            <person name="Ohji S."/>
            <person name="Ichikawa N."/>
        </authorList>
    </citation>
    <scope>NUCLEOTIDE SEQUENCE [LARGE SCALE GENOMIC DNA]</scope>
    <source>
        <strain evidence="2 3">NBRC 108608</strain>
    </source>
</reference>
<protein>
    <submittedName>
        <fullName evidence="2">Uncharacterized protein</fullName>
    </submittedName>
</protein>
<comment type="caution">
    <text evidence="2">The sequence shown here is derived from an EMBL/GenBank/DDBJ whole genome shotgun (WGS) entry which is preliminary data.</text>
</comment>
<keyword evidence="3" id="KW-1185">Reference proteome</keyword>
<accession>A0A512MEE9</accession>
<evidence type="ECO:0000256" key="1">
    <source>
        <dbReference type="SAM" id="MobiDB-lite"/>
    </source>
</evidence>
<name>A0A512MEE9_9BACT</name>
<dbReference type="AlphaFoldDB" id="A0A512MEE9"/>
<feature type="compositionally biased region" description="Basic and acidic residues" evidence="1">
    <location>
        <begin position="161"/>
        <end position="190"/>
    </location>
</feature>
<feature type="region of interest" description="Disordered" evidence="1">
    <location>
        <begin position="150"/>
        <end position="211"/>
    </location>
</feature>
<dbReference type="EMBL" id="BKAG01000035">
    <property type="protein sequence ID" value="GEP44761.1"/>
    <property type="molecule type" value="Genomic_DNA"/>
</dbReference>
<organism evidence="2 3">
    <name type="scientific">Brevifollis gellanilyticus</name>
    <dbReference type="NCBI Taxonomy" id="748831"/>
    <lineage>
        <taxon>Bacteria</taxon>
        <taxon>Pseudomonadati</taxon>
        <taxon>Verrucomicrobiota</taxon>
        <taxon>Verrucomicrobiia</taxon>
        <taxon>Verrucomicrobiales</taxon>
        <taxon>Verrucomicrobiaceae</taxon>
    </lineage>
</organism>
<sequence>MSVTSCTSPFDKDPKVLITVFSEGSSMDSPKTIFRRNIEGKEVVLKVIPEFTHKSIVAFHSFPAEDGTYGVTLKLDFKGTNALEIVTRLQQGGMLVSMVNAAVVDYVTIDEVVADGLFTIWRGLPEELIASMDKEYPRIQALKKANAESSSDMLDMVPSTGKEKKSARDRAKKAEKEEEAAAKRKAKGEVDFPPELPAGAAVPLSEALKNP</sequence>
<dbReference type="Proteomes" id="UP000321577">
    <property type="component" value="Unassembled WGS sequence"/>
</dbReference>
<evidence type="ECO:0000313" key="3">
    <source>
        <dbReference type="Proteomes" id="UP000321577"/>
    </source>
</evidence>
<evidence type="ECO:0000313" key="2">
    <source>
        <dbReference type="EMBL" id="GEP44761.1"/>
    </source>
</evidence>
<proteinExistence type="predicted"/>